<name>A0AAV5FWY5_ELECO</name>
<sequence>MGVAVVAEGAGVALGFVDLVGRWQWVLEEGRLVIVLIHMFRTQPDTDGGNVDDSPHPARGCEPDVIDYDVWR</sequence>
<keyword evidence="2" id="KW-1185">Reference proteome</keyword>
<gene>
    <name evidence="1" type="primary">gb28661</name>
    <name evidence="1" type="ORF">PR202_gb28661</name>
</gene>
<dbReference type="AlphaFoldDB" id="A0AAV5FWY5"/>
<dbReference type="Proteomes" id="UP001054889">
    <property type="component" value="Unassembled WGS sequence"/>
</dbReference>
<organism evidence="1 2">
    <name type="scientific">Eleusine coracana subsp. coracana</name>
    <dbReference type="NCBI Taxonomy" id="191504"/>
    <lineage>
        <taxon>Eukaryota</taxon>
        <taxon>Viridiplantae</taxon>
        <taxon>Streptophyta</taxon>
        <taxon>Embryophyta</taxon>
        <taxon>Tracheophyta</taxon>
        <taxon>Spermatophyta</taxon>
        <taxon>Magnoliopsida</taxon>
        <taxon>Liliopsida</taxon>
        <taxon>Poales</taxon>
        <taxon>Poaceae</taxon>
        <taxon>PACMAD clade</taxon>
        <taxon>Chloridoideae</taxon>
        <taxon>Cynodonteae</taxon>
        <taxon>Eleusininae</taxon>
        <taxon>Eleusine</taxon>
    </lineage>
</organism>
<accession>A0AAV5FWY5</accession>
<comment type="caution">
    <text evidence="1">The sequence shown here is derived from an EMBL/GenBank/DDBJ whole genome shotgun (WGS) entry which is preliminary data.</text>
</comment>
<proteinExistence type="predicted"/>
<evidence type="ECO:0000313" key="1">
    <source>
        <dbReference type="EMBL" id="GJN39536.1"/>
    </source>
</evidence>
<dbReference type="EMBL" id="BQKI01000098">
    <property type="protein sequence ID" value="GJN39536.1"/>
    <property type="molecule type" value="Genomic_DNA"/>
</dbReference>
<protein>
    <submittedName>
        <fullName evidence="1">Uncharacterized protein</fullName>
    </submittedName>
</protein>
<reference evidence="1" key="1">
    <citation type="journal article" date="2018" name="DNA Res.">
        <title>Multiple hybrid de novo genome assembly of finger millet, an orphan allotetraploid crop.</title>
        <authorList>
            <person name="Hatakeyama M."/>
            <person name="Aluri S."/>
            <person name="Balachadran M.T."/>
            <person name="Sivarajan S.R."/>
            <person name="Patrignani A."/>
            <person name="Gruter S."/>
            <person name="Poveda L."/>
            <person name="Shimizu-Inatsugi R."/>
            <person name="Baeten J."/>
            <person name="Francoijs K.J."/>
            <person name="Nataraja K.N."/>
            <person name="Reddy Y.A.N."/>
            <person name="Phadnis S."/>
            <person name="Ravikumar R.L."/>
            <person name="Schlapbach R."/>
            <person name="Sreeman S.M."/>
            <person name="Shimizu K.K."/>
        </authorList>
    </citation>
    <scope>NUCLEOTIDE SEQUENCE</scope>
</reference>
<reference evidence="1" key="2">
    <citation type="submission" date="2021-12" db="EMBL/GenBank/DDBJ databases">
        <title>Resequencing data analysis of finger millet.</title>
        <authorList>
            <person name="Hatakeyama M."/>
            <person name="Aluri S."/>
            <person name="Balachadran M.T."/>
            <person name="Sivarajan S.R."/>
            <person name="Poveda L."/>
            <person name="Shimizu-Inatsugi R."/>
            <person name="Schlapbach R."/>
            <person name="Sreeman S.M."/>
            <person name="Shimizu K.K."/>
        </authorList>
    </citation>
    <scope>NUCLEOTIDE SEQUENCE</scope>
</reference>
<evidence type="ECO:0000313" key="2">
    <source>
        <dbReference type="Proteomes" id="UP001054889"/>
    </source>
</evidence>